<keyword evidence="6" id="KW-1185">Reference proteome</keyword>
<accession>A0A3E4MMD3</accession>
<dbReference type="NCBIfam" id="TIGR00045">
    <property type="entry name" value="glycerate kinase"/>
    <property type="match status" value="1"/>
</dbReference>
<keyword evidence="3 4" id="KW-0418">Kinase</keyword>
<dbReference type="PIRSF" id="PIRSF006078">
    <property type="entry name" value="GlxK"/>
    <property type="match status" value="1"/>
</dbReference>
<protein>
    <submittedName>
        <fullName evidence="5">Glycerate kinase</fullName>
    </submittedName>
</protein>
<dbReference type="EMBL" id="QSQT01000049">
    <property type="protein sequence ID" value="RGK50516.1"/>
    <property type="molecule type" value="Genomic_DNA"/>
</dbReference>
<keyword evidence="2 4" id="KW-0808">Transferase</keyword>
<dbReference type="AlphaFoldDB" id="A0A3E4MMD3"/>
<evidence type="ECO:0000256" key="3">
    <source>
        <dbReference type="ARBA" id="ARBA00022777"/>
    </source>
</evidence>
<organism evidence="5 6">
    <name type="scientific">Phocaeicola plebeius</name>
    <dbReference type="NCBI Taxonomy" id="310297"/>
    <lineage>
        <taxon>Bacteria</taxon>
        <taxon>Pseudomonadati</taxon>
        <taxon>Bacteroidota</taxon>
        <taxon>Bacteroidia</taxon>
        <taxon>Bacteroidales</taxon>
        <taxon>Bacteroidaceae</taxon>
        <taxon>Phocaeicola</taxon>
    </lineage>
</organism>
<dbReference type="Gene3D" id="3.90.1510.10">
    <property type="entry name" value="Glycerate kinase, domain 2"/>
    <property type="match status" value="1"/>
</dbReference>
<dbReference type="InterPro" id="IPR036129">
    <property type="entry name" value="Glycerate_kinase_sf"/>
</dbReference>
<name>A0A3E4MMD3_9BACT</name>
<comment type="caution">
    <text evidence="5">The sequence shown here is derived from an EMBL/GenBank/DDBJ whole genome shotgun (WGS) entry which is preliminary data.</text>
</comment>
<dbReference type="RefSeq" id="WP_117674108.1">
    <property type="nucleotide sequence ID" value="NZ_CABOGR010000049.1"/>
</dbReference>
<reference evidence="5 6" key="1">
    <citation type="submission" date="2018-08" db="EMBL/GenBank/DDBJ databases">
        <title>A genome reference for cultivated species of the human gut microbiota.</title>
        <authorList>
            <person name="Zou Y."/>
            <person name="Xue W."/>
            <person name="Luo G."/>
        </authorList>
    </citation>
    <scope>NUCLEOTIDE SEQUENCE [LARGE SCALE GENOMIC DNA]</scope>
    <source>
        <strain evidence="5 6">TF10-3AC</strain>
    </source>
</reference>
<dbReference type="PANTHER" id="PTHR21599">
    <property type="entry name" value="GLYCERATE KINASE"/>
    <property type="match status" value="1"/>
</dbReference>
<dbReference type="GO" id="GO:0008887">
    <property type="term" value="F:glycerate kinase activity"/>
    <property type="evidence" value="ECO:0007669"/>
    <property type="project" value="UniProtKB-UniRule"/>
</dbReference>
<evidence type="ECO:0000313" key="6">
    <source>
        <dbReference type="Proteomes" id="UP000260862"/>
    </source>
</evidence>
<evidence type="ECO:0000313" key="5">
    <source>
        <dbReference type="EMBL" id="RGK50516.1"/>
    </source>
</evidence>
<dbReference type="InterPro" id="IPR004381">
    <property type="entry name" value="Glycerate_kinase"/>
</dbReference>
<evidence type="ECO:0000256" key="4">
    <source>
        <dbReference type="PIRNR" id="PIRNR006078"/>
    </source>
</evidence>
<evidence type="ECO:0000256" key="2">
    <source>
        <dbReference type="ARBA" id="ARBA00022679"/>
    </source>
</evidence>
<dbReference type="InterPro" id="IPR018193">
    <property type="entry name" value="Glyc_kinase_flavodox-like_fold"/>
</dbReference>
<evidence type="ECO:0000256" key="1">
    <source>
        <dbReference type="ARBA" id="ARBA00006284"/>
    </source>
</evidence>
<dbReference type="PANTHER" id="PTHR21599:SF0">
    <property type="entry name" value="GLYCERATE KINASE"/>
    <property type="match status" value="1"/>
</dbReference>
<proteinExistence type="inferred from homology"/>
<dbReference type="Proteomes" id="UP000260862">
    <property type="component" value="Unassembled WGS sequence"/>
</dbReference>
<dbReference type="Pfam" id="PF02595">
    <property type="entry name" value="Gly_kinase"/>
    <property type="match status" value="1"/>
</dbReference>
<sequence>MRILLAIDSFKGCLSSAEVEAAFSHALTARGAEVRSLPMSDGGEGMLPAFITALHGQLLQAKVHDPLMRPITVCYGIAPDGTAVIETAQACGLTYLSAEERNPLVATTYGVGELVAHAIQHGCRRFLIGLGGSGTSDAGKGMLQGLTDSLAPGCTIEDVLNGPLSDCHFILASDVHNPLYGPEGAAHIFAPQKGATPEMVEELDRRARQFAEESARRMGRDASFQPGAGAAGGLGYAFLQYLQATTQSGADLLLDLCEFDTLLTHTDLVITGEGHADRQTLMGKLPERVMRRAQAQHVPVWLVAGKASDAESLLNAGFSRVDSLTPDGMPLEEAIRPEVARKNIHRWVETVWNQLKK</sequence>
<dbReference type="InterPro" id="IPR018197">
    <property type="entry name" value="Glycerate_kinase_RE-like"/>
</dbReference>
<dbReference type="GO" id="GO:0031388">
    <property type="term" value="P:organic acid phosphorylation"/>
    <property type="evidence" value="ECO:0007669"/>
    <property type="project" value="UniProtKB-UniRule"/>
</dbReference>
<gene>
    <name evidence="5" type="ORF">DXD04_15830</name>
</gene>
<dbReference type="Gene3D" id="3.40.50.10350">
    <property type="entry name" value="Glycerate kinase, domain 1"/>
    <property type="match status" value="1"/>
</dbReference>
<comment type="similarity">
    <text evidence="1 4">Belongs to the glycerate kinase type-1 family.</text>
</comment>
<dbReference type="SUPFAM" id="SSF110738">
    <property type="entry name" value="Glycerate kinase I"/>
    <property type="match status" value="1"/>
</dbReference>